<accession>A0ABP0V766</accession>
<keyword evidence="3" id="KW-0460">Magnesium</keyword>
<evidence type="ECO:0000256" key="1">
    <source>
        <dbReference type="ARBA" id="ARBA00022723"/>
    </source>
</evidence>
<evidence type="ECO:0000313" key="4">
    <source>
        <dbReference type="EMBL" id="CAK9250209.1"/>
    </source>
</evidence>
<name>A0ABP0V766_9BRYO</name>
<dbReference type="InterPro" id="IPR008380">
    <property type="entry name" value="HAD-SF_hydro_IG_5-nucl"/>
</dbReference>
<organism evidence="4 5">
    <name type="scientific">Sphagnum jensenii</name>
    <dbReference type="NCBI Taxonomy" id="128206"/>
    <lineage>
        <taxon>Eukaryota</taxon>
        <taxon>Viridiplantae</taxon>
        <taxon>Streptophyta</taxon>
        <taxon>Embryophyta</taxon>
        <taxon>Bryophyta</taxon>
        <taxon>Sphagnophytina</taxon>
        <taxon>Sphagnopsida</taxon>
        <taxon>Sphagnales</taxon>
        <taxon>Sphagnaceae</taxon>
        <taxon>Sphagnum</taxon>
    </lineage>
</organism>
<evidence type="ECO:0000313" key="5">
    <source>
        <dbReference type="Proteomes" id="UP001497444"/>
    </source>
</evidence>
<evidence type="ECO:0000256" key="3">
    <source>
        <dbReference type="ARBA" id="ARBA00022842"/>
    </source>
</evidence>
<comment type="caution">
    <text evidence="4">The sequence shown here is derived from an EMBL/GenBank/DDBJ whole genome shotgun (WGS) entry which is preliminary data.</text>
</comment>
<gene>
    <name evidence="4" type="ORF">CSSPJE1EN1_LOCUS25587</name>
</gene>
<evidence type="ECO:0000256" key="2">
    <source>
        <dbReference type="ARBA" id="ARBA00022801"/>
    </source>
</evidence>
<sequence length="177" mass="20214">MDEEIGPLALASARISNHTWGLLMRTGNDKSHLRYQLERYADIYTSRVSQLLPRNALRLLALSARNAPTRSVNGRPYLFTKRYGLPLKSRNNLVRDFPELLPEFWVFCVRARLGDITISEKRSRSSPRICGSRQINLGRGTLCGRFQKQRIENRNTVLRTGFKSRAKLVAITPGCRA</sequence>
<dbReference type="SUPFAM" id="SSF56784">
    <property type="entry name" value="HAD-like"/>
    <property type="match status" value="1"/>
</dbReference>
<protein>
    <submittedName>
        <fullName evidence="4">Uncharacterized protein</fullName>
    </submittedName>
</protein>
<dbReference type="Pfam" id="PF05761">
    <property type="entry name" value="5_nucleotid"/>
    <property type="match status" value="1"/>
</dbReference>
<dbReference type="InterPro" id="IPR036412">
    <property type="entry name" value="HAD-like_sf"/>
</dbReference>
<keyword evidence="5" id="KW-1185">Reference proteome</keyword>
<proteinExistence type="predicted"/>
<keyword evidence="2" id="KW-0378">Hydrolase</keyword>
<dbReference type="EMBL" id="CAXAQS010000135">
    <property type="protein sequence ID" value="CAK9250209.1"/>
    <property type="molecule type" value="Genomic_DNA"/>
</dbReference>
<dbReference type="Proteomes" id="UP001497444">
    <property type="component" value="Unassembled WGS sequence"/>
</dbReference>
<reference evidence="4" key="1">
    <citation type="submission" date="2024-02" db="EMBL/GenBank/DDBJ databases">
        <authorList>
            <consortium name="ELIXIR-Norway"/>
            <consortium name="Elixir Norway"/>
        </authorList>
    </citation>
    <scope>NUCLEOTIDE SEQUENCE</scope>
</reference>
<keyword evidence="1" id="KW-0479">Metal-binding</keyword>